<dbReference type="EMBL" id="LODT01000037">
    <property type="protein sequence ID" value="KYQ90553.1"/>
    <property type="molecule type" value="Genomic_DNA"/>
</dbReference>
<reference evidence="1 2" key="1">
    <citation type="submission" date="2015-12" db="EMBL/GenBank/DDBJ databases">
        <title>Dictyostelia acquired genes for synthesis and detection of signals that induce cell-type specialization by lateral gene transfer from prokaryotes.</title>
        <authorList>
            <person name="Gloeckner G."/>
            <person name="Schaap P."/>
        </authorList>
    </citation>
    <scope>NUCLEOTIDE SEQUENCE [LARGE SCALE GENOMIC DNA]</scope>
    <source>
        <strain evidence="1 2">TK</strain>
    </source>
</reference>
<dbReference type="Proteomes" id="UP000076078">
    <property type="component" value="Unassembled WGS sequence"/>
</dbReference>
<dbReference type="SUPFAM" id="SSF52047">
    <property type="entry name" value="RNI-like"/>
    <property type="match status" value="2"/>
</dbReference>
<name>A0A151Z9F5_TIELA</name>
<evidence type="ECO:0000313" key="2">
    <source>
        <dbReference type="Proteomes" id="UP000076078"/>
    </source>
</evidence>
<comment type="caution">
    <text evidence="1">The sequence shown here is derived from an EMBL/GenBank/DDBJ whole genome shotgun (WGS) entry which is preliminary data.</text>
</comment>
<proteinExistence type="predicted"/>
<sequence>MFFKNLKKTLFGETNVNKRDDIKVVEIQYFTGQLPNIILIKILNMVLEDLNWKSDYTILRCFVEKFKYMNKNIRDNVITKMKLGRYGIYDKSSLNWYLKLIKYISFSEISFNPNFLDLSDPLLPQLKEHLLQEKKMLSFNTSGIESGFRDWLINYLDGVYQDTIHSLMVYYTPLHSQTPKDLGIFFEKDGEKPLRLNIDALELYVENSPFSTHYPAFMEIINQDTLRTLSIRDIDTNYLGEISLKDFPFTSISRFSKLHILKISVTNTVLTKVTGEMVKQNQLLKEVHLSHTLRYNGNQISIDFSEFLGDIRDHPSLQLLDIRLRGCGIPNSSYEAMIDYLSHNKVLESLTFITNADVIGVTHSPNRSIQNTTLRYLETIPSILQNLNFWGCENPLLKELHLTSYSCTLSHPNQWKNMIKLFPNLSKLSILEVPDDYLMWMSHVTIESIQSCKLKELIIHINDHQYFIDLPLQICKLIGESKIEYFNAEGFNIPAKSALPILQDHPTLKAVKLYGVILDDQLADSIINNKVIEDLHISFYYEIKDHLKFFCNLLTNNQTLRYLILYNLIFEKKESLLPTILDAIKYNQSLKYLDIPETRLPPLFKKQFQQLCKEKFFQ</sequence>
<protein>
    <submittedName>
        <fullName evidence="1">Uncharacterized protein</fullName>
    </submittedName>
</protein>
<dbReference type="AlphaFoldDB" id="A0A151Z9F5"/>
<dbReference type="InParanoid" id="A0A151Z9F5"/>
<dbReference type="InterPro" id="IPR032675">
    <property type="entry name" value="LRR_dom_sf"/>
</dbReference>
<evidence type="ECO:0000313" key="1">
    <source>
        <dbReference type="EMBL" id="KYQ90553.1"/>
    </source>
</evidence>
<dbReference type="Gene3D" id="3.80.10.10">
    <property type="entry name" value="Ribonuclease Inhibitor"/>
    <property type="match status" value="2"/>
</dbReference>
<dbReference type="PANTHER" id="PTHR47679">
    <property type="entry name" value="PROTEIN TORNADO 1"/>
    <property type="match status" value="1"/>
</dbReference>
<keyword evidence="2" id="KW-1185">Reference proteome</keyword>
<gene>
    <name evidence="1" type="ORF">DLAC_09179</name>
</gene>
<accession>A0A151Z9F5</accession>
<organism evidence="1 2">
    <name type="scientific">Tieghemostelium lacteum</name>
    <name type="common">Slime mold</name>
    <name type="synonym">Dictyostelium lacteum</name>
    <dbReference type="NCBI Taxonomy" id="361077"/>
    <lineage>
        <taxon>Eukaryota</taxon>
        <taxon>Amoebozoa</taxon>
        <taxon>Evosea</taxon>
        <taxon>Eumycetozoa</taxon>
        <taxon>Dictyostelia</taxon>
        <taxon>Dictyosteliales</taxon>
        <taxon>Raperosteliaceae</taxon>
        <taxon>Tieghemostelium</taxon>
    </lineage>
</organism>
<dbReference type="PANTHER" id="PTHR47679:SF1">
    <property type="entry name" value="PROTEIN TORNADO 1"/>
    <property type="match status" value="1"/>
</dbReference>